<dbReference type="RefSeq" id="WP_281999161.1">
    <property type="nucleotide sequence ID" value="NZ_AP027151.1"/>
</dbReference>
<protein>
    <submittedName>
        <fullName evidence="1">Glycosyl transferase family 1</fullName>
    </submittedName>
</protein>
<keyword evidence="2" id="KW-1185">Reference proteome</keyword>
<evidence type="ECO:0000313" key="2">
    <source>
        <dbReference type="Proteomes" id="UP001317705"/>
    </source>
</evidence>
<dbReference type="Gene3D" id="3.40.50.2000">
    <property type="entry name" value="Glycogen Phosphorylase B"/>
    <property type="match status" value="1"/>
</dbReference>
<dbReference type="SUPFAM" id="SSF53756">
    <property type="entry name" value="UDP-Glycosyltransferase/glycogen phosphorylase"/>
    <property type="match status" value="1"/>
</dbReference>
<organism evidence="1 2">
    <name type="scientific">Geotalea uraniireducens</name>
    <dbReference type="NCBI Taxonomy" id="351604"/>
    <lineage>
        <taxon>Bacteria</taxon>
        <taxon>Pseudomonadati</taxon>
        <taxon>Thermodesulfobacteriota</taxon>
        <taxon>Desulfuromonadia</taxon>
        <taxon>Geobacterales</taxon>
        <taxon>Geobacteraceae</taxon>
        <taxon>Geotalea</taxon>
    </lineage>
</organism>
<keyword evidence="1" id="KW-0808">Transferase</keyword>
<proteinExistence type="predicted"/>
<gene>
    <name evidence="1" type="ORF">GURASL_19680</name>
</gene>
<name>A0ABM8EL48_9BACT</name>
<dbReference type="PANTHER" id="PTHR12526:SF600">
    <property type="entry name" value="GLYCOSYL TRANSFERASE GROUP 1"/>
    <property type="match status" value="1"/>
</dbReference>
<dbReference type="Pfam" id="PF13692">
    <property type="entry name" value="Glyco_trans_1_4"/>
    <property type="match status" value="1"/>
</dbReference>
<dbReference type="CDD" id="cd03801">
    <property type="entry name" value="GT4_PimA-like"/>
    <property type="match status" value="1"/>
</dbReference>
<dbReference type="Proteomes" id="UP001317705">
    <property type="component" value="Chromosome"/>
</dbReference>
<dbReference type="PANTHER" id="PTHR12526">
    <property type="entry name" value="GLYCOSYLTRANSFERASE"/>
    <property type="match status" value="1"/>
</dbReference>
<evidence type="ECO:0000313" key="1">
    <source>
        <dbReference type="EMBL" id="BDV43045.1"/>
    </source>
</evidence>
<sequence length="397" mass="45010">MKSLIIAHKYPLPENSGDRIRTMNFARYLSRVGRVDMLYFHPADDGVTADFPYGESIYVDKYAGSCGSRLVQLYEKLKYAKPWAVCGYTRDCLAAVAAVIAREDYDVILCRYAHHVYPLFFLPAEVRERVIVDIDDLISESLYETMQGTGAAKGGVKSWLDFKFYQAYQHKCAKLGRTLVCSAIDRQALERRSDPERLFLVPNVAPPVSLPEGYLRDGQRNLDTLLFVGNLEYRPNVQGIEWFITEIFSRLAAEKPSLSLLVAGRKPSPALRDLCARHERVTLVEDPPELVPLYERCGTVIVPLLAGGGTRIKILEAGLAHRPVISTPVGAHGLGVDEFEHLLYMRDYRTFAECYRWLGNPEHYRRLVAGMNDFVAANYSLETFNRSMDRVTGWRTL</sequence>
<dbReference type="GO" id="GO:0016740">
    <property type="term" value="F:transferase activity"/>
    <property type="evidence" value="ECO:0007669"/>
    <property type="project" value="UniProtKB-KW"/>
</dbReference>
<reference evidence="1 2" key="1">
    <citation type="submission" date="2022-12" db="EMBL/GenBank/DDBJ databases">
        <title>Polyphasic characterization of Geotalea uranireducens NIT-SL11 newly isolated from a complex of sewage sludge and microbially reduced graphene oxide.</title>
        <authorList>
            <person name="Xie L."/>
            <person name="Yoshida N."/>
            <person name="Meng L."/>
        </authorList>
    </citation>
    <scope>NUCLEOTIDE SEQUENCE [LARGE SCALE GENOMIC DNA]</scope>
    <source>
        <strain evidence="1 2">NIT-SL11</strain>
    </source>
</reference>
<accession>A0ABM8EL48</accession>
<dbReference type="EMBL" id="AP027151">
    <property type="protein sequence ID" value="BDV43045.1"/>
    <property type="molecule type" value="Genomic_DNA"/>
</dbReference>